<dbReference type="Gene3D" id="1.10.287.130">
    <property type="match status" value="1"/>
</dbReference>
<dbReference type="Gene3D" id="3.30.565.10">
    <property type="entry name" value="Histidine kinase-like ATPase, C-terminal domain"/>
    <property type="match status" value="1"/>
</dbReference>
<evidence type="ECO:0000256" key="5">
    <source>
        <dbReference type="ARBA" id="ARBA00022777"/>
    </source>
</evidence>
<evidence type="ECO:0000256" key="3">
    <source>
        <dbReference type="ARBA" id="ARBA00022553"/>
    </source>
</evidence>
<dbReference type="Pfam" id="PF14361">
    <property type="entry name" value="RsbRD_N"/>
    <property type="match status" value="1"/>
</dbReference>
<proteinExistence type="predicted"/>
<reference evidence="9 10" key="1">
    <citation type="journal article" date="2022" name="Front. Microbiol.">
        <title>High genomic differentiation and limited gene flow indicate recent cryptic speciation within the genus Laspinema (cyanobacteria).</title>
        <authorList>
            <person name="Stanojkovic A."/>
            <person name="Skoupy S."/>
            <person name="Skaloud P."/>
            <person name="Dvorak P."/>
        </authorList>
    </citation>
    <scope>NUCLEOTIDE SEQUENCE [LARGE SCALE GENOMIC DNA]</scope>
    <source>
        <strain evidence="9 10">D2a</strain>
    </source>
</reference>
<dbReference type="Pfam" id="PF02518">
    <property type="entry name" value="HATPase_c"/>
    <property type="match status" value="1"/>
</dbReference>
<keyword evidence="7" id="KW-0175">Coiled coil</keyword>
<evidence type="ECO:0000256" key="2">
    <source>
        <dbReference type="ARBA" id="ARBA00012438"/>
    </source>
</evidence>
<dbReference type="SUPFAM" id="SSF55874">
    <property type="entry name" value="ATPase domain of HSP90 chaperone/DNA topoisomerase II/histidine kinase"/>
    <property type="match status" value="1"/>
</dbReference>
<evidence type="ECO:0000256" key="7">
    <source>
        <dbReference type="SAM" id="Coils"/>
    </source>
</evidence>
<comment type="caution">
    <text evidence="9">The sequence shown here is derived from an EMBL/GenBank/DDBJ whole genome shotgun (WGS) entry which is preliminary data.</text>
</comment>
<keyword evidence="5 9" id="KW-0418">Kinase</keyword>
<comment type="catalytic activity">
    <reaction evidence="1">
        <text>ATP + protein L-histidine = ADP + protein N-phospho-L-histidine.</text>
        <dbReference type="EC" id="2.7.13.3"/>
    </reaction>
</comment>
<protein>
    <recommendedName>
        <fullName evidence="2">histidine kinase</fullName>
        <ecNumber evidence="2">2.7.13.3</ecNumber>
    </recommendedName>
</protein>
<feature type="coiled-coil region" evidence="7">
    <location>
        <begin position="141"/>
        <end position="175"/>
    </location>
</feature>
<keyword evidence="4" id="KW-0808">Transferase</keyword>
<dbReference type="PANTHER" id="PTHR43047">
    <property type="entry name" value="TWO-COMPONENT HISTIDINE PROTEIN KINASE"/>
    <property type="match status" value="1"/>
</dbReference>
<dbReference type="CDD" id="cd16922">
    <property type="entry name" value="HATPase_EvgS-ArcB-TorS-like"/>
    <property type="match status" value="1"/>
</dbReference>
<dbReference type="InterPro" id="IPR005467">
    <property type="entry name" value="His_kinase_dom"/>
</dbReference>
<evidence type="ECO:0000259" key="8">
    <source>
        <dbReference type="PROSITE" id="PS50109"/>
    </source>
</evidence>
<dbReference type="PANTHER" id="PTHR43047:SF72">
    <property type="entry name" value="OSMOSENSING HISTIDINE PROTEIN KINASE SLN1"/>
    <property type="match status" value="1"/>
</dbReference>
<evidence type="ECO:0000256" key="1">
    <source>
        <dbReference type="ARBA" id="ARBA00000085"/>
    </source>
</evidence>
<name>A0ABT2MYS2_9CYAN</name>
<dbReference type="RefSeq" id="WP_368008608.1">
    <property type="nucleotide sequence ID" value="NZ_JAMXFF010000043.1"/>
</dbReference>
<sequence length="407" mass="46301">MNDFSELLRNKKNLILEQWIILVRHEQGMGTASEVPYQAILDTLPKIIEAIASLLDPLQKNDHRTLLQAALDHGFINLQPDYKAQEIVREYGLARETIVDVIEEQLEQSNPKEVIRVLRQIDHAMDEVIRLCFSSYSEEQLQELQVLYAQLKLTNQELARLVRASQENLAHLAHELKTPLTSIIGYSDLFLREQRKHLAEWEKQVPHLDHIEKVLRNGRQLLQLINDALELSRYEAGEMPLHLMETNVRNVINLTVEMVEYMAHAKNITIEVDCDQSFNLIVSDPLRLQQVLTNLVTNAVRYTDKGTVLIRCQVLSEENWSITVSDTGIGIQEKDQSNIFEPYFRGSGSSNTFLANSTGLGLAIVSRLVKLLQGTIELVSEENVGSSFTVILPWQIQSSSTPKAGFQ</sequence>
<evidence type="ECO:0000313" key="10">
    <source>
        <dbReference type="Proteomes" id="UP001525890"/>
    </source>
</evidence>
<evidence type="ECO:0000313" key="9">
    <source>
        <dbReference type="EMBL" id="MCT7969135.1"/>
    </source>
</evidence>
<dbReference type="InterPro" id="IPR036890">
    <property type="entry name" value="HATPase_C_sf"/>
</dbReference>
<dbReference type="EMBL" id="JAMXFF010000043">
    <property type="protein sequence ID" value="MCT7969135.1"/>
    <property type="molecule type" value="Genomic_DNA"/>
</dbReference>
<dbReference type="GO" id="GO:0016301">
    <property type="term" value="F:kinase activity"/>
    <property type="evidence" value="ECO:0007669"/>
    <property type="project" value="UniProtKB-KW"/>
</dbReference>
<organism evidence="9 10">
    <name type="scientific">Laspinema palackyanum D2a</name>
    <dbReference type="NCBI Taxonomy" id="2953684"/>
    <lineage>
        <taxon>Bacteria</taxon>
        <taxon>Bacillati</taxon>
        <taxon>Cyanobacteriota</taxon>
        <taxon>Cyanophyceae</taxon>
        <taxon>Oscillatoriophycideae</taxon>
        <taxon>Oscillatoriales</taxon>
        <taxon>Laspinemataceae</taxon>
        <taxon>Laspinema</taxon>
        <taxon>Laspinema palackyanum</taxon>
    </lineage>
</organism>
<dbReference type="SMART" id="SM00388">
    <property type="entry name" value="HisKA"/>
    <property type="match status" value="1"/>
</dbReference>
<dbReference type="PROSITE" id="PS50109">
    <property type="entry name" value="HIS_KIN"/>
    <property type="match status" value="1"/>
</dbReference>
<dbReference type="InterPro" id="IPR025751">
    <property type="entry name" value="RsbRD_N_dom"/>
</dbReference>
<gene>
    <name evidence="9" type="ORF">NG799_22735</name>
</gene>
<dbReference type="InterPro" id="IPR003661">
    <property type="entry name" value="HisK_dim/P_dom"/>
</dbReference>
<accession>A0ABT2MYS2</accession>
<evidence type="ECO:0000256" key="4">
    <source>
        <dbReference type="ARBA" id="ARBA00022679"/>
    </source>
</evidence>
<dbReference type="EC" id="2.7.13.3" evidence="2"/>
<dbReference type="InterPro" id="IPR004358">
    <property type="entry name" value="Sig_transdc_His_kin-like_C"/>
</dbReference>
<dbReference type="InterPro" id="IPR003594">
    <property type="entry name" value="HATPase_dom"/>
</dbReference>
<feature type="domain" description="Histidine kinase" evidence="8">
    <location>
        <begin position="171"/>
        <end position="396"/>
    </location>
</feature>
<keyword evidence="3" id="KW-0597">Phosphoprotein</keyword>
<dbReference type="SMART" id="SM00387">
    <property type="entry name" value="HATPase_c"/>
    <property type="match status" value="1"/>
</dbReference>
<evidence type="ECO:0000256" key="6">
    <source>
        <dbReference type="ARBA" id="ARBA00023012"/>
    </source>
</evidence>
<dbReference type="InterPro" id="IPR036097">
    <property type="entry name" value="HisK_dim/P_sf"/>
</dbReference>
<dbReference type="PRINTS" id="PR00344">
    <property type="entry name" value="BCTRLSENSOR"/>
</dbReference>
<dbReference type="SUPFAM" id="SSF47384">
    <property type="entry name" value="Homodimeric domain of signal transducing histidine kinase"/>
    <property type="match status" value="1"/>
</dbReference>
<keyword evidence="10" id="KW-1185">Reference proteome</keyword>
<dbReference type="CDD" id="cd00082">
    <property type="entry name" value="HisKA"/>
    <property type="match status" value="1"/>
</dbReference>
<keyword evidence="6" id="KW-0902">Two-component regulatory system</keyword>
<dbReference type="Pfam" id="PF00512">
    <property type="entry name" value="HisKA"/>
    <property type="match status" value="1"/>
</dbReference>
<dbReference type="Proteomes" id="UP001525890">
    <property type="component" value="Unassembled WGS sequence"/>
</dbReference>